<comment type="cofactor">
    <cofactor evidence="1">
        <name>FAD</name>
        <dbReference type="ChEBI" id="CHEBI:57692"/>
    </cofactor>
</comment>
<dbReference type="Gene3D" id="3.50.50.60">
    <property type="entry name" value="FAD/NAD(P)-binding domain"/>
    <property type="match status" value="2"/>
</dbReference>
<dbReference type="InterPro" id="IPR050260">
    <property type="entry name" value="FAD-bd_OxRdtase"/>
</dbReference>
<comment type="similarity">
    <text evidence="2">Belongs to the FAD-dependent oxidoreductase family.</text>
</comment>
<accession>A0A227FRB1</accession>
<evidence type="ECO:0000256" key="1">
    <source>
        <dbReference type="ARBA" id="ARBA00001974"/>
    </source>
</evidence>
<evidence type="ECO:0000256" key="4">
    <source>
        <dbReference type="ARBA" id="ARBA00022827"/>
    </source>
</evidence>
<feature type="non-terminal residue" evidence="6">
    <location>
        <position position="1"/>
    </location>
</feature>
<organism evidence="6 7">
    <name type="scientific">Vibrio parahaemolyticus</name>
    <dbReference type="NCBI Taxonomy" id="670"/>
    <lineage>
        <taxon>Bacteria</taxon>
        <taxon>Pseudomonadati</taxon>
        <taxon>Pseudomonadota</taxon>
        <taxon>Gammaproteobacteria</taxon>
        <taxon>Vibrionales</taxon>
        <taxon>Vibrionaceae</taxon>
        <taxon>Vibrio</taxon>
    </lineage>
</organism>
<dbReference type="PANTHER" id="PTHR43429:SF3">
    <property type="entry name" value="NITRITE REDUCTASE [NAD(P)H]"/>
    <property type="match status" value="1"/>
</dbReference>
<dbReference type="AlphaFoldDB" id="A0A227FRB1"/>
<dbReference type="PANTHER" id="PTHR43429">
    <property type="entry name" value="PYRIDINE NUCLEOTIDE-DISULFIDE OXIDOREDUCTASE DOMAIN-CONTAINING"/>
    <property type="match status" value="1"/>
</dbReference>
<dbReference type="SUPFAM" id="SSF51905">
    <property type="entry name" value="FAD/NAD(P)-binding domain"/>
    <property type="match status" value="1"/>
</dbReference>
<dbReference type="EMBL" id="NIXT01005852">
    <property type="protein sequence ID" value="OXD84187.1"/>
    <property type="molecule type" value="Genomic_DNA"/>
</dbReference>
<dbReference type="Pfam" id="PF07992">
    <property type="entry name" value="Pyr_redox_2"/>
    <property type="match status" value="1"/>
</dbReference>
<reference evidence="6 7" key="1">
    <citation type="journal article" date="2017" name="Appl. Environ. Microbiol.">
        <title>Parallel evolution of two clades of a major Atlantic endemic Vibrio parahaemolyticus pathogen lineage by independent acquisition of related pathogenicity islands.</title>
        <authorList>
            <person name="Xu F."/>
            <person name="Gonzalez-Escalona N."/>
            <person name="Drees K.P."/>
            <person name="Sebra R.P."/>
            <person name="Cooper V.S."/>
            <person name="Jones S.H."/>
            <person name="Whistler C.A."/>
        </authorList>
    </citation>
    <scope>NUCLEOTIDE SEQUENCE [LARGE SCALE GENOMIC DNA]</scope>
    <source>
        <strain evidence="6 7">MAVP-3</strain>
    </source>
</reference>
<comment type="caution">
    <text evidence="6">The sequence shown here is derived from an EMBL/GenBank/DDBJ whole genome shotgun (WGS) entry which is preliminary data.</text>
</comment>
<name>A0A227FRB1_VIBPH</name>
<dbReference type="InterPro" id="IPR023753">
    <property type="entry name" value="FAD/NAD-binding_dom"/>
</dbReference>
<evidence type="ECO:0000256" key="3">
    <source>
        <dbReference type="ARBA" id="ARBA00022630"/>
    </source>
</evidence>
<feature type="non-terminal residue" evidence="6">
    <location>
        <position position="69"/>
    </location>
</feature>
<evidence type="ECO:0000256" key="2">
    <source>
        <dbReference type="ARBA" id="ARBA00006442"/>
    </source>
</evidence>
<keyword evidence="3" id="KW-0285">Flavoprotein</keyword>
<evidence type="ECO:0000259" key="5">
    <source>
        <dbReference type="Pfam" id="PF07992"/>
    </source>
</evidence>
<evidence type="ECO:0000313" key="6">
    <source>
        <dbReference type="EMBL" id="OXD84187.1"/>
    </source>
</evidence>
<gene>
    <name evidence="6" type="ORF">CA163_40715</name>
</gene>
<dbReference type="InterPro" id="IPR036188">
    <property type="entry name" value="FAD/NAD-bd_sf"/>
</dbReference>
<sequence>DMHGIQLVLGSQVTGIDREQKRILLDGEDVLGYDQLVLATGSYPFVPPIEGKDRDNVFVYRTLDDLSQI</sequence>
<evidence type="ECO:0000313" key="7">
    <source>
        <dbReference type="Proteomes" id="UP000214596"/>
    </source>
</evidence>
<keyword evidence="4" id="KW-0274">FAD</keyword>
<proteinExistence type="inferred from homology"/>
<feature type="domain" description="FAD/NAD(P)-binding" evidence="5">
    <location>
        <begin position="3"/>
        <end position="66"/>
    </location>
</feature>
<dbReference type="GO" id="GO:0016491">
    <property type="term" value="F:oxidoreductase activity"/>
    <property type="evidence" value="ECO:0007669"/>
    <property type="project" value="InterPro"/>
</dbReference>
<protein>
    <recommendedName>
        <fullName evidence="5">FAD/NAD(P)-binding domain-containing protein</fullName>
    </recommendedName>
</protein>
<dbReference type="Proteomes" id="UP000214596">
    <property type="component" value="Unassembled WGS sequence"/>
</dbReference>